<dbReference type="EMBL" id="MU825406">
    <property type="protein sequence ID" value="KAJ7391496.1"/>
    <property type="molecule type" value="Genomic_DNA"/>
</dbReference>
<evidence type="ECO:0000313" key="4">
    <source>
        <dbReference type="Proteomes" id="UP001163046"/>
    </source>
</evidence>
<keyword evidence="2" id="KW-0732">Signal</keyword>
<feature type="signal peptide" evidence="2">
    <location>
        <begin position="1"/>
        <end position="26"/>
    </location>
</feature>
<feature type="coiled-coil region" evidence="1">
    <location>
        <begin position="102"/>
        <end position="143"/>
    </location>
</feature>
<keyword evidence="1" id="KW-0175">Coiled coil</keyword>
<dbReference type="Proteomes" id="UP001163046">
    <property type="component" value="Unassembled WGS sequence"/>
</dbReference>
<evidence type="ECO:0000313" key="3">
    <source>
        <dbReference type="EMBL" id="KAJ7391496.1"/>
    </source>
</evidence>
<dbReference type="AlphaFoldDB" id="A0A9X0D9I4"/>
<protein>
    <submittedName>
        <fullName evidence="3">Uncharacterized protein</fullName>
    </submittedName>
</protein>
<name>A0A9X0D9I4_9CNID</name>
<reference evidence="3" key="1">
    <citation type="submission" date="2023-01" db="EMBL/GenBank/DDBJ databases">
        <title>Genome assembly of the deep-sea coral Lophelia pertusa.</title>
        <authorList>
            <person name="Herrera S."/>
            <person name="Cordes E."/>
        </authorList>
    </citation>
    <scope>NUCLEOTIDE SEQUENCE</scope>
    <source>
        <strain evidence="3">USNM1676648</strain>
        <tissue evidence="3">Polyp</tissue>
    </source>
</reference>
<organism evidence="3 4">
    <name type="scientific">Desmophyllum pertusum</name>
    <dbReference type="NCBI Taxonomy" id="174260"/>
    <lineage>
        <taxon>Eukaryota</taxon>
        <taxon>Metazoa</taxon>
        <taxon>Cnidaria</taxon>
        <taxon>Anthozoa</taxon>
        <taxon>Hexacorallia</taxon>
        <taxon>Scleractinia</taxon>
        <taxon>Caryophylliina</taxon>
        <taxon>Caryophylliidae</taxon>
        <taxon>Desmophyllum</taxon>
    </lineage>
</organism>
<evidence type="ECO:0000256" key="1">
    <source>
        <dbReference type="SAM" id="Coils"/>
    </source>
</evidence>
<gene>
    <name evidence="3" type="ORF">OS493_018545</name>
</gene>
<accession>A0A9X0D9I4</accession>
<keyword evidence="4" id="KW-1185">Reference proteome</keyword>
<evidence type="ECO:0000256" key="2">
    <source>
        <dbReference type="SAM" id="SignalP"/>
    </source>
</evidence>
<proteinExistence type="predicted"/>
<comment type="caution">
    <text evidence="3">The sequence shown here is derived from an EMBL/GenBank/DDBJ whole genome shotgun (WGS) entry which is preliminary data.</text>
</comment>
<sequence length="187" mass="21508">MYAILRGTPPLLVLGVTFALCCAVHAVPNDRDEKRNDDGGNNSHEQYYSSFQAHINNKLLYELYKSAEEEADPDEEMADNPAKTNSVLKILIEKIYYNELDYARLQNDNNDLKGQKRKLEDDLKEESCKKAKIEKKLKESVAKNQEITCKFQKKFKRLVQGLLKEALPKIKPFQITTKGINLELEDN</sequence>
<feature type="chain" id="PRO_5040921318" evidence="2">
    <location>
        <begin position="27"/>
        <end position="187"/>
    </location>
</feature>